<accession>A0ABV6JTU1</accession>
<comment type="caution">
    <text evidence="3">The sequence shown here is derived from an EMBL/GenBank/DDBJ whole genome shotgun (WGS) entry which is preliminary data.</text>
</comment>
<evidence type="ECO:0000256" key="1">
    <source>
        <dbReference type="PROSITE-ProRule" id="PRU00169"/>
    </source>
</evidence>
<name>A0ABV6JTU1_9PROT</name>
<dbReference type="InterPro" id="IPR011006">
    <property type="entry name" value="CheY-like_superfamily"/>
</dbReference>
<dbReference type="InterPro" id="IPR001789">
    <property type="entry name" value="Sig_transdc_resp-reg_receiver"/>
</dbReference>
<dbReference type="RefSeq" id="WP_377044893.1">
    <property type="nucleotide sequence ID" value="NZ_JBHLUN010000008.1"/>
</dbReference>
<feature type="domain" description="Response regulatory" evidence="2">
    <location>
        <begin position="10"/>
        <end position="121"/>
    </location>
</feature>
<protein>
    <submittedName>
        <fullName evidence="3">Response regulator</fullName>
    </submittedName>
</protein>
<dbReference type="EMBL" id="JBHLUN010000008">
    <property type="protein sequence ID" value="MFC0409146.1"/>
    <property type="molecule type" value="Genomic_DNA"/>
</dbReference>
<evidence type="ECO:0000313" key="3">
    <source>
        <dbReference type="EMBL" id="MFC0409146.1"/>
    </source>
</evidence>
<keyword evidence="4" id="KW-1185">Reference proteome</keyword>
<gene>
    <name evidence="3" type="ORF">ACFFGY_12885</name>
</gene>
<dbReference type="Gene3D" id="3.40.50.2300">
    <property type="match status" value="1"/>
</dbReference>
<keyword evidence="1" id="KW-0597">Phosphoprotein</keyword>
<proteinExistence type="predicted"/>
<sequence length="123" mass="13122">MVSATLHDRRILVAEDEYMIADSFCAELEDAGAIVVGPVASVQDTMKLICTTDGLDGAILDVNLRGAMSFPAADLLVARGMPFVFTTGCPTTAIPGRFAHIPRCEKPVSTTRVVRALSRVLQS</sequence>
<dbReference type="Proteomes" id="UP001589865">
    <property type="component" value="Unassembled WGS sequence"/>
</dbReference>
<dbReference type="SUPFAM" id="SSF52172">
    <property type="entry name" value="CheY-like"/>
    <property type="match status" value="1"/>
</dbReference>
<organism evidence="3 4">
    <name type="scientific">Roseomonas elaeocarpi</name>
    <dbReference type="NCBI Taxonomy" id="907779"/>
    <lineage>
        <taxon>Bacteria</taxon>
        <taxon>Pseudomonadati</taxon>
        <taxon>Pseudomonadota</taxon>
        <taxon>Alphaproteobacteria</taxon>
        <taxon>Acetobacterales</taxon>
        <taxon>Roseomonadaceae</taxon>
        <taxon>Roseomonas</taxon>
    </lineage>
</organism>
<dbReference type="PROSITE" id="PS50110">
    <property type="entry name" value="RESPONSE_REGULATORY"/>
    <property type="match status" value="1"/>
</dbReference>
<feature type="modified residue" description="4-aspartylphosphate" evidence="1">
    <location>
        <position position="61"/>
    </location>
</feature>
<evidence type="ECO:0000313" key="4">
    <source>
        <dbReference type="Proteomes" id="UP001589865"/>
    </source>
</evidence>
<evidence type="ECO:0000259" key="2">
    <source>
        <dbReference type="PROSITE" id="PS50110"/>
    </source>
</evidence>
<reference evidence="3 4" key="1">
    <citation type="submission" date="2024-09" db="EMBL/GenBank/DDBJ databases">
        <authorList>
            <person name="Sun Q."/>
            <person name="Mori K."/>
        </authorList>
    </citation>
    <scope>NUCLEOTIDE SEQUENCE [LARGE SCALE GENOMIC DNA]</scope>
    <source>
        <strain evidence="3 4">TBRC 5777</strain>
    </source>
</reference>